<dbReference type="AlphaFoldDB" id="A0A1F4T6B8"/>
<dbReference type="Pfam" id="PF00483">
    <property type="entry name" value="NTP_transferase"/>
    <property type="match status" value="1"/>
</dbReference>
<sequence>MLLGLVGGVGSRLYPPTAHSRLSPKELKKVNLGPQSFNANAVPKPLTHLGQTPLMGPLFESAISQIGIKDIAMAVMYLGGDIKSYFGANMERLRPGSGSSFYWDHQSDFNLNTAGCLVRGWQIDLKKQSEHAETYVILSADIRSRANLGQMIELHDRHNALITIALAPVAWDDVARFGVAFREGAAYDGLGRQMPLSGGKFSRITRFEEKNPAAKSNLNNTSIYIIDDRVFRLIEDDIEVSANRNQLDPDLSEEEKQKLNPYALPIADNFDPRRGNYANDWTDPISGRHYRLGVFSSILRKLGKIKEGEANRRFQDWGGHVFPEIVTHHPEIYRAGKADEREGFFGYITGSLWADDGTRKALLQANMEMLREEGGYNHNGGRHDFSWWPKTGFRLSRDSAGNKLWIADNAIIEEGAHLIGPLMLGPGTIIKRGSIIQRSVIGAGWEIGGGAITDSVLWPDRLAIGLPPGPIPLLYKLSGTVLEHTLIGSGFHPDKDSFFVDDGGNYGLAFTNARQIKNRVMVANSSGMFISSL</sequence>
<proteinExistence type="predicted"/>
<dbReference type="SUPFAM" id="SSF51161">
    <property type="entry name" value="Trimeric LpxA-like enzymes"/>
    <property type="match status" value="1"/>
</dbReference>
<dbReference type="InterPro" id="IPR029044">
    <property type="entry name" value="Nucleotide-diphossugar_trans"/>
</dbReference>
<gene>
    <name evidence="2" type="ORF">A3K49_04595</name>
</gene>
<dbReference type="Gene3D" id="3.90.550.10">
    <property type="entry name" value="Spore Coat Polysaccharide Biosynthesis Protein SpsA, Chain A"/>
    <property type="match status" value="1"/>
</dbReference>
<dbReference type="EMBL" id="MEUG01000001">
    <property type="protein sequence ID" value="OGC28244.1"/>
    <property type="molecule type" value="Genomic_DNA"/>
</dbReference>
<accession>A0A1F4T6B8</accession>
<evidence type="ECO:0000259" key="1">
    <source>
        <dbReference type="Pfam" id="PF00483"/>
    </source>
</evidence>
<dbReference type="Proteomes" id="UP000178602">
    <property type="component" value="Unassembled WGS sequence"/>
</dbReference>
<feature type="domain" description="Nucleotidyl transferase" evidence="1">
    <location>
        <begin position="108"/>
        <end position="370"/>
    </location>
</feature>
<name>A0A1F4T6B8_UNCSA</name>
<dbReference type="Gene3D" id="2.160.10.10">
    <property type="entry name" value="Hexapeptide repeat proteins"/>
    <property type="match status" value="1"/>
</dbReference>
<reference evidence="2 3" key="1">
    <citation type="journal article" date="2016" name="Nat. Commun.">
        <title>Thousands of microbial genomes shed light on interconnected biogeochemical processes in an aquifer system.</title>
        <authorList>
            <person name="Anantharaman K."/>
            <person name="Brown C.T."/>
            <person name="Hug L.A."/>
            <person name="Sharon I."/>
            <person name="Castelle C.J."/>
            <person name="Probst A.J."/>
            <person name="Thomas B.C."/>
            <person name="Singh A."/>
            <person name="Wilkins M.J."/>
            <person name="Karaoz U."/>
            <person name="Brodie E.L."/>
            <person name="Williams K.H."/>
            <person name="Hubbard S.S."/>
            <person name="Banfield J.F."/>
        </authorList>
    </citation>
    <scope>NUCLEOTIDE SEQUENCE [LARGE SCALE GENOMIC DNA]</scope>
</reference>
<evidence type="ECO:0000313" key="3">
    <source>
        <dbReference type="Proteomes" id="UP000178602"/>
    </source>
</evidence>
<comment type="caution">
    <text evidence="2">The sequence shown here is derived from an EMBL/GenBank/DDBJ whole genome shotgun (WGS) entry which is preliminary data.</text>
</comment>
<dbReference type="InterPro" id="IPR011004">
    <property type="entry name" value="Trimer_LpxA-like_sf"/>
</dbReference>
<dbReference type="InterPro" id="IPR050486">
    <property type="entry name" value="Mannose-1P_guanyltransferase"/>
</dbReference>
<dbReference type="SUPFAM" id="SSF53448">
    <property type="entry name" value="Nucleotide-diphospho-sugar transferases"/>
    <property type="match status" value="1"/>
</dbReference>
<organism evidence="2 3">
    <name type="scientific">candidate division WOR-1 bacterium RIFOXYC12_FULL_54_18</name>
    <dbReference type="NCBI Taxonomy" id="1802584"/>
    <lineage>
        <taxon>Bacteria</taxon>
        <taxon>Bacillati</taxon>
        <taxon>Saganbacteria</taxon>
    </lineage>
</organism>
<dbReference type="InterPro" id="IPR005835">
    <property type="entry name" value="NTP_transferase_dom"/>
</dbReference>
<evidence type="ECO:0000313" key="2">
    <source>
        <dbReference type="EMBL" id="OGC28244.1"/>
    </source>
</evidence>
<protein>
    <recommendedName>
        <fullName evidence="1">Nucleotidyl transferase domain-containing protein</fullName>
    </recommendedName>
</protein>
<dbReference type="PANTHER" id="PTHR22572">
    <property type="entry name" value="SUGAR-1-PHOSPHATE GUANYL TRANSFERASE"/>
    <property type="match status" value="1"/>
</dbReference>